<dbReference type="SUPFAM" id="SSF56112">
    <property type="entry name" value="Protein kinase-like (PK-like)"/>
    <property type="match status" value="1"/>
</dbReference>
<gene>
    <name evidence="6" type="ORF">SERLADRAFT_436216</name>
</gene>
<accession>F8NS91</accession>
<dbReference type="InterPro" id="IPR001245">
    <property type="entry name" value="Ser-Thr/Tyr_kinase_cat_dom"/>
</dbReference>
<proteinExistence type="predicted"/>
<dbReference type="GeneID" id="18814653"/>
<name>F8NS91_SERL9</name>
<dbReference type="InterPro" id="IPR051681">
    <property type="entry name" value="Ser/Thr_Kinases-Pseudokinases"/>
</dbReference>
<dbReference type="Gene3D" id="1.10.510.10">
    <property type="entry name" value="Transferase(Phosphotransferase) domain 1"/>
    <property type="match status" value="1"/>
</dbReference>
<evidence type="ECO:0000259" key="5">
    <source>
        <dbReference type="PROSITE" id="PS50011"/>
    </source>
</evidence>
<evidence type="ECO:0000256" key="2">
    <source>
        <dbReference type="ARBA" id="ARBA00022741"/>
    </source>
</evidence>
<sequence>MHSPIKIQDLTGKVVKSEKNPFGRGGFAQVFKGEYTKDSVSPPIVVAIKVLRPSYDVAETNKLNAKLLREGRVWSALKHPNITPFYGVCYDLGILSTPCLVCPYYKNGSVPEYLRVNPAADRMELTCQLATGLAYLHSQHPSIIHADIKAANVLVNDRYEACLADFGLSRMLETSGFTTTTIGGTSRWMAHELIILPDDYDDTEQNTSLLYTTATDVWAFAMTVLEILTSRIPFVHLQSEVAVILAIKRGGRPLHESYPEIRDSIWSMLVKCWETEPGRRPSMNELSQFLHHKLAKERLNRNH</sequence>
<dbReference type="PANTHER" id="PTHR44329:SF288">
    <property type="entry name" value="MITOGEN-ACTIVATED PROTEIN KINASE KINASE KINASE 20"/>
    <property type="match status" value="1"/>
</dbReference>
<dbReference type="InterPro" id="IPR000719">
    <property type="entry name" value="Prot_kinase_dom"/>
</dbReference>
<dbReference type="RefSeq" id="XP_007316573.1">
    <property type="nucleotide sequence ID" value="XM_007316511.1"/>
</dbReference>
<keyword evidence="2" id="KW-0547">Nucleotide-binding</keyword>
<reference evidence="6" key="1">
    <citation type="submission" date="2011-04" db="EMBL/GenBank/DDBJ databases">
        <title>Evolution of plant cell wall degrading machinery underlies the functional diversity of forest fungi.</title>
        <authorList>
            <consortium name="US DOE Joint Genome Institute (JGI-PGF)"/>
            <person name="Eastwood D.C."/>
            <person name="Floudas D."/>
            <person name="Binder M."/>
            <person name="Majcherczyk A."/>
            <person name="Schneider P."/>
            <person name="Aerts A."/>
            <person name="Asiegbu F.O."/>
            <person name="Baker S.E."/>
            <person name="Barry K."/>
            <person name="Bendiksby M."/>
            <person name="Blumentritt M."/>
            <person name="Coutinho P.M."/>
            <person name="Cullen D."/>
            <person name="Cullen D."/>
            <person name="Gathman A."/>
            <person name="Goodell B."/>
            <person name="Henrissat B."/>
            <person name="Ihrmark K."/>
            <person name="Kauserud H."/>
            <person name="Kohler A."/>
            <person name="LaButti K."/>
            <person name="Lapidus A."/>
            <person name="Lavin J.L."/>
            <person name="Lee Y.-H."/>
            <person name="Lindquist E."/>
            <person name="Lilly W."/>
            <person name="Lucas S."/>
            <person name="Morin E."/>
            <person name="Murat C."/>
            <person name="Oguiza J.A."/>
            <person name="Park J."/>
            <person name="Pisabarro A.G."/>
            <person name="Riley R."/>
            <person name="Rosling A."/>
            <person name="Salamov A."/>
            <person name="Schmidt O."/>
            <person name="Schmutz J."/>
            <person name="Skrede I."/>
            <person name="Stenlid J."/>
            <person name="Wiebenga A."/>
            <person name="Xie X."/>
            <person name="Kues U."/>
            <person name="Hibbett D.S."/>
            <person name="Hoffmeister D."/>
            <person name="Hogberg N."/>
            <person name="Martin F."/>
            <person name="Grigoriev I.V."/>
            <person name="Watkinson S.C."/>
        </authorList>
    </citation>
    <scope>NUCLEOTIDE SEQUENCE</scope>
    <source>
        <strain evidence="6">S7.9</strain>
    </source>
</reference>
<dbReference type="PIRSF" id="PIRSF000654">
    <property type="entry name" value="Integrin-linked_kinase"/>
    <property type="match status" value="1"/>
</dbReference>
<dbReference type="GO" id="GO:0005524">
    <property type="term" value="F:ATP binding"/>
    <property type="evidence" value="ECO:0007669"/>
    <property type="project" value="UniProtKB-KW"/>
</dbReference>
<keyword evidence="4" id="KW-0067">ATP-binding</keyword>
<dbReference type="PROSITE" id="PS50011">
    <property type="entry name" value="PROTEIN_KINASE_DOM"/>
    <property type="match status" value="1"/>
</dbReference>
<feature type="domain" description="Protein kinase" evidence="5">
    <location>
        <begin position="16"/>
        <end position="294"/>
    </location>
</feature>
<evidence type="ECO:0000313" key="6">
    <source>
        <dbReference type="EMBL" id="EGO26400.1"/>
    </source>
</evidence>
<organism>
    <name type="scientific">Serpula lacrymans var. lacrymans (strain S7.9)</name>
    <name type="common">Dry rot fungus</name>
    <dbReference type="NCBI Taxonomy" id="578457"/>
    <lineage>
        <taxon>Eukaryota</taxon>
        <taxon>Fungi</taxon>
        <taxon>Dikarya</taxon>
        <taxon>Basidiomycota</taxon>
        <taxon>Agaricomycotina</taxon>
        <taxon>Agaricomycetes</taxon>
        <taxon>Agaricomycetidae</taxon>
        <taxon>Boletales</taxon>
        <taxon>Coniophorineae</taxon>
        <taxon>Serpulaceae</taxon>
        <taxon>Serpula</taxon>
    </lineage>
</organism>
<dbReference type="InterPro" id="IPR011009">
    <property type="entry name" value="Kinase-like_dom_sf"/>
</dbReference>
<dbReference type="Proteomes" id="UP000008064">
    <property type="component" value="Unassembled WGS sequence"/>
</dbReference>
<dbReference type="HOGENOM" id="CLU_000288_7_18_1"/>
<evidence type="ECO:0000256" key="4">
    <source>
        <dbReference type="ARBA" id="ARBA00022840"/>
    </source>
</evidence>
<keyword evidence="3" id="KW-0418">Kinase</keyword>
<keyword evidence="1" id="KW-0808">Transferase</keyword>
<dbReference type="AlphaFoldDB" id="F8NS91"/>
<dbReference type="Pfam" id="PF07714">
    <property type="entry name" value="PK_Tyr_Ser-Thr"/>
    <property type="match status" value="1"/>
</dbReference>
<dbReference type="EMBL" id="GL945432">
    <property type="protein sequence ID" value="EGO26400.1"/>
    <property type="molecule type" value="Genomic_DNA"/>
</dbReference>
<dbReference type="PANTHER" id="PTHR44329">
    <property type="entry name" value="SERINE/THREONINE-PROTEIN KINASE TNNI3K-RELATED"/>
    <property type="match status" value="1"/>
</dbReference>
<evidence type="ECO:0000256" key="1">
    <source>
        <dbReference type="ARBA" id="ARBA00022679"/>
    </source>
</evidence>
<dbReference type="GO" id="GO:0004674">
    <property type="term" value="F:protein serine/threonine kinase activity"/>
    <property type="evidence" value="ECO:0007669"/>
    <property type="project" value="TreeGrafter"/>
</dbReference>
<dbReference type="PROSITE" id="PS00108">
    <property type="entry name" value="PROTEIN_KINASE_ST"/>
    <property type="match status" value="1"/>
</dbReference>
<dbReference type="KEGG" id="sla:SERLADRAFT_436216"/>
<dbReference type="OrthoDB" id="346907at2759"/>
<dbReference type="SMART" id="SM00220">
    <property type="entry name" value="S_TKc"/>
    <property type="match status" value="1"/>
</dbReference>
<evidence type="ECO:0000256" key="3">
    <source>
        <dbReference type="ARBA" id="ARBA00022777"/>
    </source>
</evidence>
<protein>
    <recommendedName>
        <fullName evidence="5">Protein kinase domain-containing protein</fullName>
    </recommendedName>
</protein>
<dbReference type="InterPro" id="IPR008271">
    <property type="entry name" value="Ser/Thr_kinase_AS"/>
</dbReference>